<dbReference type="InterPro" id="IPR035979">
    <property type="entry name" value="RBD_domain_sf"/>
</dbReference>
<dbReference type="EMBL" id="JABMIG020000317">
    <property type="protein sequence ID" value="KAL3781437.1"/>
    <property type="molecule type" value="Genomic_DNA"/>
</dbReference>
<reference evidence="5 6" key="1">
    <citation type="journal article" date="2020" name="G3 (Bethesda)">
        <title>Improved Reference Genome for Cyclotella cryptica CCMP332, a Model for Cell Wall Morphogenesis, Salinity Adaptation, and Lipid Production in Diatoms (Bacillariophyta).</title>
        <authorList>
            <person name="Roberts W.R."/>
            <person name="Downey K.M."/>
            <person name="Ruck E.C."/>
            <person name="Traller J.C."/>
            <person name="Alverson A.J."/>
        </authorList>
    </citation>
    <scope>NUCLEOTIDE SEQUENCE [LARGE SCALE GENOMIC DNA]</scope>
    <source>
        <strain evidence="5 6">CCMP332</strain>
    </source>
</reference>
<proteinExistence type="predicted"/>
<name>A0ABD3P0B6_9STRA</name>
<evidence type="ECO:0000313" key="6">
    <source>
        <dbReference type="Proteomes" id="UP001516023"/>
    </source>
</evidence>
<evidence type="ECO:0000313" key="5">
    <source>
        <dbReference type="EMBL" id="KAL3781437.1"/>
    </source>
</evidence>
<dbReference type="Proteomes" id="UP001516023">
    <property type="component" value="Unassembled WGS sequence"/>
</dbReference>
<keyword evidence="6" id="KW-1185">Reference proteome</keyword>
<keyword evidence="1 2" id="KW-0694">RNA-binding</keyword>
<dbReference type="SMART" id="SM00360">
    <property type="entry name" value="RRM"/>
    <property type="match status" value="1"/>
</dbReference>
<feature type="domain" description="RRM" evidence="4">
    <location>
        <begin position="253"/>
        <end position="331"/>
    </location>
</feature>
<dbReference type="Pfam" id="PF02466">
    <property type="entry name" value="Tim17"/>
    <property type="match status" value="1"/>
</dbReference>
<dbReference type="Pfam" id="PF00076">
    <property type="entry name" value="RRM_1"/>
    <property type="match status" value="1"/>
</dbReference>
<dbReference type="AlphaFoldDB" id="A0ABD3P0B6"/>
<evidence type="ECO:0000259" key="4">
    <source>
        <dbReference type="PROSITE" id="PS50102"/>
    </source>
</evidence>
<dbReference type="SUPFAM" id="SSF54928">
    <property type="entry name" value="RNA-binding domain, RBD"/>
    <property type="match status" value="1"/>
</dbReference>
<dbReference type="Gene3D" id="3.30.70.330">
    <property type="match status" value="1"/>
</dbReference>
<dbReference type="PANTHER" id="PTHR48037">
    <property type="entry name" value="ATPASE E1"/>
    <property type="match status" value="1"/>
</dbReference>
<dbReference type="PROSITE" id="PS50102">
    <property type="entry name" value="RRM"/>
    <property type="match status" value="1"/>
</dbReference>
<organism evidence="5 6">
    <name type="scientific">Cyclotella cryptica</name>
    <dbReference type="NCBI Taxonomy" id="29204"/>
    <lineage>
        <taxon>Eukaryota</taxon>
        <taxon>Sar</taxon>
        <taxon>Stramenopiles</taxon>
        <taxon>Ochrophyta</taxon>
        <taxon>Bacillariophyta</taxon>
        <taxon>Coscinodiscophyceae</taxon>
        <taxon>Thalassiosirophycidae</taxon>
        <taxon>Stephanodiscales</taxon>
        <taxon>Stephanodiscaceae</taxon>
        <taxon>Cyclotella</taxon>
    </lineage>
</organism>
<protein>
    <recommendedName>
        <fullName evidence="4">RRM domain-containing protein</fullName>
    </recommendedName>
</protein>
<evidence type="ECO:0000256" key="2">
    <source>
        <dbReference type="PROSITE-ProRule" id="PRU00176"/>
    </source>
</evidence>
<sequence length="381" mass="40797">MGGGDDLSLGTFNDPKHVVHGPGLTRTMYSAGTGAFLGTFYGACLAAWYPDPVSTPKKFGKASIGSDARAIGRTMLRPAMWFSLAAGTFTATECAMEAFRNETKDAWNSLVAGMAGGSVIGLTTGKPQIVAATAIGMGLFMAAVDMSGAKTVYDEDSLEYKRNGLLPMAHKESDALAALKELNEKKVVSDLRILVTNPCPLPALTAPALQADSAYPGHLAAFGSTSNGRNNTTYYQEANSHHNNMSHGQASRRALYIGGLDTAVNETTLRAAFLPYGPIQHIDIPMDYQAGTHKGFAFLEFVDADDASEAIYNMDGAEIFGKALTVNVAQAEKMTLGSNKAVWSSEEWFKEQVGAKEEEERSQQEKGKERDAEMLKEKPVG</sequence>
<dbReference type="InterPro" id="IPR012677">
    <property type="entry name" value="Nucleotide-bd_a/b_plait_sf"/>
</dbReference>
<evidence type="ECO:0000256" key="3">
    <source>
        <dbReference type="SAM" id="MobiDB-lite"/>
    </source>
</evidence>
<dbReference type="CDD" id="cd12347">
    <property type="entry name" value="RRM_PPIE"/>
    <property type="match status" value="1"/>
</dbReference>
<accession>A0ABD3P0B6</accession>
<feature type="region of interest" description="Disordered" evidence="3">
    <location>
        <begin position="351"/>
        <end position="381"/>
    </location>
</feature>
<dbReference type="InterPro" id="IPR034168">
    <property type="entry name" value="PPIE_RRM"/>
</dbReference>
<dbReference type="InterPro" id="IPR000504">
    <property type="entry name" value="RRM_dom"/>
</dbReference>
<dbReference type="GO" id="GO:0003723">
    <property type="term" value="F:RNA binding"/>
    <property type="evidence" value="ECO:0007669"/>
    <property type="project" value="UniProtKB-UniRule"/>
</dbReference>
<gene>
    <name evidence="5" type="ORF">HJC23_001000</name>
</gene>
<evidence type="ECO:0000256" key="1">
    <source>
        <dbReference type="ARBA" id="ARBA00022884"/>
    </source>
</evidence>
<comment type="caution">
    <text evidence="5">The sequence shown here is derived from an EMBL/GenBank/DDBJ whole genome shotgun (WGS) entry which is preliminary data.</text>
</comment>
<dbReference type="PANTHER" id="PTHR48037:SF1">
    <property type="entry name" value="RRM DOMAIN-CONTAINING PROTEIN"/>
    <property type="match status" value="1"/>
</dbReference>